<dbReference type="EC" id="2.8.1.7" evidence="3"/>
<evidence type="ECO:0000256" key="3">
    <source>
        <dbReference type="ARBA" id="ARBA00012239"/>
    </source>
</evidence>
<feature type="domain" description="Aminotransferase class V" evidence="7">
    <location>
        <begin position="29"/>
        <end position="398"/>
    </location>
</feature>
<keyword evidence="4" id="KW-0808">Transferase</keyword>
<dbReference type="InterPro" id="IPR016454">
    <property type="entry name" value="Cysteine_dSase"/>
</dbReference>
<dbReference type="CDD" id="cd06453">
    <property type="entry name" value="SufS_like"/>
    <property type="match status" value="1"/>
</dbReference>
<evidence type="ECO:0000256" key="5">
    <source>
        <dbReference type="ARBA" id="ARBA00022898"/>
    </source>
</evidence>
<dbReference type="GO" id="GO:0030170">
    <property type="term" value="F:pyridoxal phosphate binding"/>
    <property type="evidence" value="ECO:0007669"/>
    <property type="project" value="InterPro"/>
</dbReference>
<evidence type="ECO:0000313" key="9">
    <source>
        <dbReference type="Proteomes" id="UP000727962"/>
    </source>
</evidence>
<comment type="catalytic activity">
    <reaction evidence="6">
        <text>(sulfur carrier)-H + L-cysteine = (sulfur carrier)-SH + L-alanine</text>
        <dbReference type="Rhea" id="RHEA:43892"/>
        <dbReference type="Rhea" id="RHEA-COMP:14737"/>
        <dbReference type="Rhea" id="RHEA-COMP:14739"/>
        <dbReference type="ChEBI" id="CHEBI:29917"/>
        <dbReference type="ChEBI" id="CHEBI:35235"/>
        <dbReference type="ChEBI" id="CHEBI:57972"/>
        <dbReference type="ChEBI" id="CHEBI:64428"/>
        <dbReference type="EC" id="2.8.1.7"/>
    </reaction>
</comment>
<evidence type="ECO:0000256" key="2">
    <source>
        <dbReference type="ARBA" id="ARBA00010447"/>
    </source>
</evidence>
<evidence type="ECO:0000256" key="4">
    <source>
        <dbReference type="ARBA" id="ARBA00022679"/>
    </source>
</evidence>
<accession>A0A931LRW3</accession>
<dbReference type="Proteomes" id="UP000727962">
    <property type="component" value="Unassembled WGS sequence"/>
</dbReference>
<comment type="cofactor">
    <cofactor evidence="1">
        <name>pyridoxal 5'-phosphate</name>
        <dbReference type="ChEBI" id="CHEBI:597326"/>
    </cofactor>
</comment>
<evidence type="ECO:0000256" key="1">
    <source>
        <dbReference type="ARBA" id="ARBA00001933"/>
    </source>
</evidence>
<dbReference type="InterPro" id="IPR010970">
    <property type="entry name" value="Cys_dSase_SufS"/>
</dbReference>
<dbReference type="Pfam" id="PF00266">
    <property type="entry name" value="Aminotran_5"/>
    <property type="match status" value="1"/>
</dbReference>
<dbReference type="Gene3D" id="3.90.1150.10">
    <property type="entry name" value="Aspartate Aminotransferase, domain 1"/>
    <property type="match status" value="1"/>
</dbReference>
<reference evidence="8" key="1">
    <citation type="submission" date="2020-07" db="EMBL/GenBank/DDBJ databases">
        <title>Huge and variable diversity of episymbiotic CPR bacteria and DPANN archaea in groundwater ecosystems.</title>
        <authorList>
            <person name="He C.Y."/>
            <person name="Keren R."/>
            <person name="Whittaker M."/>
            <person name="Farag I.F."/>
            <person name="Doudna J."/>
            <person name="Cate J.H.D."/>
            <person name="Banfield J.F."/>
        </authorList>
    </citation>
    <scope>NUCLEOTIDE SEQUENCE</scope>
    <source>
        <strain evidence="8">NC_groundwater_17_Pr7_B-0.1um_64_12</strain>
    </source>
</reference>
<dbReference type="NCBIfam" id="TIGR01979">
    <property type="entry name" value="sufS"/>
    <property type="match status" value="1"/>
</dbReference>
<sequence length="410" mass="44390">MVTATSFSVEAIRKEFPILATRLGDKPLVYLDNAATAQKPQVTLDAMDEFWRTSNANIHRGVHHLSQMATAQFDTARETVRRFLGARHAHECLFTKGCTEGINLVAQSYARPRLKPADEILLSTMEHHSNIVPWQLVAEQTGAIVRPIPINDDGEIDLAAYGRLLNERTKIVGLVHISNSLGTINPIKAMIAQAHAAGAVVLIDGAQAGPHLPIDVQDLDADFYTLSCHKIYAPTGMGVLYGKEALLEAMPPYHGGGDMIRTVSFEGSTFAGLPNKFEAGTPNVGGVVGLGATLKWLMALDREEVERHEAELVGYAETLLSDIPGVRLIGKARQKAAIVSFVMDTAHPHDIGTVLDAEGIAIRAGHHCCMPVMERLGVPATARASFGLYNTREEVEALARGVQKVKEIFG</sequence>
<dbReference type="SUPFAM" id="SSF53383">
    <property type="entry name" value="PLP-dependent transferases"/>
    <property type="match status" value="1"/>
</dbReference>
<dbReference type="Gene3D" id="3.40.640.10">
    <property type="entry name" value="Type I PLP-dependent aspartate aminotransferase-like (Major domain)"/>
    <property type="match status" value="1"/>
</dbReference>
<evidence type="ECO:0000259" key="7">
    <source>
        <dbReference type="Pfam" id="PF00266"/>
    </source>
</evidence>
<dbReference type="EMBL" id="JACOSL010000028">
    <property type="protein sequence ID" value="MBI1756335.1"/>
    <property type="molecule type" value="Genomic_DNA"/>
</dbReference>
<protein>
    <recommendedName>
        <fullName evidence="3">cysteine desulfurase</fullName>
        <ecNumber evidence="3">2.8.1.7</ecNumber>
    </recommendedName>
</protein>
<dbReference type="PIRSF" id="PIRSF005572">
    <property type="entry name" value="NifS"/>
    <property type="match status" value="1"/>
</dbReference>
<dbReference type="GO" id="GO:0006534">
    <property type="term" value="P:cysteine metabolic process"/>
    <property type="evidence" value="ECO:0007669"/>
    <property type="project" value="InterPro"/>
</dbReference>
<dbReference type="InterPro" id="IPR000192">
    <property type="entry name" value="Aminotrans_V_dom"/>
</dbReference>
<evidence type="ECO:0000256" key="6">
    <source>
        <dbReference type="ARBA" id="ARBA00050776"/>
    </source>
</evidence>
<dbReference type="InterPro" id="IPR015422">
    <property type="entry name" value="PyrdxlP-dep_Trfase_small"/>
</dbReference>
<dbReference type="InterPro" id="IPR015424">
    <property type="entry name" value="PyrdxlP-dep_Trfase"/>
</dbReference>
<keyword evidence="5" id="KW-0663">Pyridoxal phosphate</keyword>
<gene>
    <name evidence="8" type="ORF">HYR64_04415</name>
</gene>
<evidence type="ECO:0000313" key="8">
    <source>
        <dbReference type="EMBL" id="MBI1756335.1"/>
    </source>
</evidence>
<comment type="similarity">
    <text evidence="2">Belongs to the class-V pyridoxal-phosphate-dependent aminotransferase family. Csd subfamily.</text>
</comment>
<dbReference type="InterPro" id="IPR015421">
    <property type="entry name" value="PyrdxlP-dep_Trfase_major"/>
</dbReference>
<dbReference type="GO" id="GO:0031071">
    <property type="term" value="F:cysteine desulfurase activity"/>
    <property type="evidence" value="ECO:0007669"/>
    <property type="project" value="UniProtKB-EC"/>
</dbReference>
<comment type="caution">
    <text evidence="8">The sequence shown here is derived from an EMBL/GenBank/DDBJ whole genome shotgun (WGS) entry which is preliminary data.</text>
</comment>
<dbReference type="AlphaFoldDB" id="A0A931LRW3"/>
<proteinExistence type="inferred from homology"/>
<dbReference type="PANTHER" id="PTHR43586">
    <property type="entry name" value="CYSTEINE DESULFURASE"/>
    <property type="match status" value="1"/>
</dbReference>
<name>A0A931LRW3_FIMGI</name>
<dbReference type="PANTHER" id="PTHR43586:SF8">
    <property type="entry name" value="CYSTEINE DESULFURASE 1, CHLOROPLASTIC"/>
    <property type="match status" value="1"/>
</dbReference>
<organism evidence="8 9">
    <name type="scientific">Fimbriimonas ginsengisoli</name>
    <dbReference type="NCBI Taxonomy" id="1005039"/>
    <lineage>
        <taxon>Bacteria</taxon>
        <taxon>Bacillati</taxon>
        <taxon>Armatimonadota</taxon>
        <taxon>Fimbriimonadia</taxon>
        <taxon>Fimbriimonadales</taxon>
        <taxon>Fimbriimonadaceae</taxon>
        <taxon>Fimbriimonas</taxon>
    </lineage>
</organism>